<sequence length="203" mass="22384">MLRTFCFLFLACLGLTGCYSFTPVGPIGEPVTVADNTAQRGAQIADVAITAPDLKDDVRLNISRQLTAQISHYVDRGEYFTKLVEFPATLGEQDVVLKFTITSLKGKRTTHPGYVPGALVTLTFWIWFNGPIYVDKYDLAGELVIEDRDGKRLTRVTEQVKLDNNVGLYDNDYANGSLGGVQLRQLITRLLDTATAAPQLATH</sequence>
<evidence type="ECO:0000313" key="3">
    <source>
        <dbReference type="Proteomes" id="UP000269115"/>
    </source>
</evidence>
<reference evidence="2 3" key="1">
    <citation type="submission" date="2018-11" db="EMBL/GenBank/DDBJ databases">
        <title>Genomic analyses of the natural microbiome of Caenorhabditis elegans.</title>
        <authorList>
            <person name="Samuel B."/>
        </authorList>
    </citation>
    <scope>NUCLEOTIDE SEQUENCE [LARGE SCALE GENOMIC DNA]</scope>
    <source>
        <strain evidence="2 3">BIGb0473</strain>
    </source>
</reference>
<evidence type="ECO:0008006" key="4">
    <source>
        <dbReference type="Google" id="ProtNLM"/>
    </source>
</evidence>
<evidence type="ECO:0000313" key="2">
    <source>
        <dbReference type="EMBL" id="ROQ42996.1"/>
    </source>
</evidence>
<feature type="chain" id="PRO_5040786158" description="Lipoprotein" evidence="1">
    <location>
        <begin position="23"/>
        <end position="203"/>
    </location>
</feature>
<dbReference type="RefSeq" id="WP_043861852.1">
    <property type="nucleotide sequence ID" value="NZ_LKGZ01000066.1"/>
</dbReference>
<feature type="signal peptide" evidence="1">
    <location>
        <begin position="1"/>
        <end position="22"/>
    </location>
</feature>
<dbReference type="Proteomes" id="UP000269115">
    <property type="component" value="Unassembled WGS sequence"/>
</dbReference>
<gene>
    <name evidence="2" type="ORF">EDF85_5094</name>
</gene>
<dbReference type="EMBL" id="RJUR01000019">
    <property type="protein sequence ID" value="ROQ42996.1"/>
    <property type="molecule type" value="Genomic_DNA"/>
</dbReference>
<organism evidence="2 3">
    <name type="scientific">Pseudomonas putida</name>
    <name type="common">Arthrobacter siderocapsulatus</name>
    <dbReference type="NCBI Taxonomy" id="303"/>
    <lineage>
        <taxon>Bacteria</taxon>
        <taxon>Pseudomonadati</taxon>
        <taxon>Pseudomonadota</taxon>
        <taxon>Gammaproteobacteria</taxon>
        <taxon>Pseudomonadales</taxon>
        <taxon>Pseudomonadaceae</taxon>
        <taxon>Pseudomonas</taxon>
    </lineage>
</organism>
<comment type="caution">
    <text evidence="2">The sequence shown here is derived from an EMBL/GenBank/DDBJ whole genome shotgun (WGS) entry which is preliminary data.</text>
</comment>
<dbReference type="GeneID" id="87480311"/>
<name>A0A9X8EF74_PSEPU</name>
<proteinExistence type="predicted"/>
<dbReference type="AlphaFoldDB" id="A0A9X8EF74"/>
<keyword evidence="1" id="KW-0732">Signal</keyword>
<evidence type="ECO:0000256" key="1">
    <source>
        <dbReference type="SAM" id="SignalP"/>
    </source>
</evidence>
<dbReference type="PROSITE" id="PS51257">
    <property type="entry name" value="PROKAR_LIPOPROTEIN"/>
    <property type="match status" value="1"/>
</dbReference>
<protein>
    <recommendedName>
        <fullName evidence="4">Lipoprotein</fullName>
    </recommendedName>
</protein>
<accession>A0A9X8EF74</accession>